<evidence type="ECO:0000313" key="2">
    <source>
        <dbReference type="EMBL" id="BCJ28073.1"/>
    </source>
</evidence>
<dbReference type="Pfam" id="PF13302">
    <property type="entry name" value="Acetyltransf_3"/>
    <property type="match status" value="1"/>
</dbReference>
<dbReference type="KEGG" id="aser:Asera_21810"/>
<dbReference type="SUPFAM" id="SSF55729">
    <property type="entry name" value="Acyl-CoA N-acyltransferases (Nat)"/>
    <property type="match status" value="1"/>
</dbReference>
<dbReference type="Gene3D" id="3.40.630.30">
    <property type="match status" value="1"/>
</dbReference>
<dbReference type="PANTHER" id="PTHR43415">
    <property type="entry name" value="SPERMIDINE N(1)-ACETYLTRANSFERASE"/>
    <property type="match status" value="1"/>
</dbReference>
<dbReference type="EMBL" id="AP023354">
    <property type="protein sequence ID" value="BCJ28073.1"/>
    <property type="molecule type" value="Genomic_DNA"/>
</dbReference>
<dbReference type="OrthoDB" id="9814648at2"/>
<proteinExistence type="predicted"/>
<dbReference type="InterPro" id="IPR000182">
    <property type="entry name" value="GNAT_dom"/>
</dbReference>
<organism evidence="2 3">
    <name type="scientific">Actinocatenispora sera</name>
    <dbReference type="NCBI Taxonomy" id="390989"/>
    <lineage>
        <taxon>Bacteria</taxon>
        <taxon>Bacillati</taxon>
        <taxon>Actinomycetota</taxon>
        <taxon>Actinomycetes</taxon>
        <taxon>Micromonosporales</taxon>
        <taxon>Micromonosporaceae</taxon>
        <taxon>Actinocatenispora</taxon>
    </lineage>
</organism>
<name>A0A810KY00_9ACTN</name>
<evidence type="ECO:0000313" key="3">
    <source>
        <dbReference type="Proteomes" id="UP000680750"/>
    </source>
</evidence>
<dbReference type="PANTHER" id="PTHR43415:SF3">
    <property type="entry name" value="GNAT-FAMILY ACETYLTRANSFERASE"/>
    <property type="match status" value="1"/>
</dbReference>
<dbReference type="GO" id="GO:0016747">
    <property type="term" value="F:acyltransferase activity, transferring groups other than amino-acyl groups"/>
    <property type="evidence" value="ECO:0007669"/>
    <property type="project" value="InterPro"/>
</dbReference>
<accession>A0A810KY00</accession>
<reference evidence="2" key="1">
    <citation type="submission" date="2020-08" db="EMBL/GenBank/DDBJ databases">
        <title>Whole genome shotgun sequence of Actinocatenispora sera NBRC 101916.</title>
        <authorList>
            <person name="Komaki H."/>
            <person name="Tamura T."/>
        </authorList>
    </citation>
    <scope>NUCLEOTIDE SEQUENCE</scope>
    <source>
        <strain evidence="2">NBRC 101916</strain>
    </source>
</reference>
<dbReference type="PROSITE" id="PS51186">
    <property type="entry name" value="GNAT"/>
    <property type="match status" value="1"/>
</dbReference>
<dbReference type="Proteomes" id="UP000680750">
    <property type="component" value="Chromosome"/>
</dbReference>
<sequence length="189" mass="21458">MNDISLAEKPTLTGERVLLRPIDVADTDVLLEAMEDPEIQRLTGSHPRDFDSTPELRRRAVEEWYRTRHEHADRLDLAIVDRASGECAGEIVLNEFSAPDRSANLRIMIVPRWVGRGLGGAAIRLLLDHAFDTVGLHRVSLGVYPFNPRAVHVYEKVGFQVEGRFRDALRWDGEYVDEIMMSILATDPR</sequence>
<keyword evidence="3" id="KW-1185">Reference proteome</keyword>
<gene>
    <name evidence="2" type="ORF">Asera_21810</name>
</gene>
<evidence type="ECO:0000259" key="1">
    <source>
        <dbReference type="PROSITE" id="PS51186"/>
    </source>
</evidence>
<dbReference type="AlphaFoldDB" id="A0A810KY00"/>
<feature type="domain" description="N-acetyltransferase" evidence="1">
    <location>
        <begin position="29"/>
        <end position="182"/>
    </location>
</feature>
<dbReference type="RefSeq" id="WP_030449255.1">
    <property type="nucleotide sequence ID" value="NZ_AP023354.1"/>
</dbReference>
<dbReference type="InterPro" id="IPR016181">
    <property type="entry name" value="Acyl_CoA_acyltransferase"/>
</dbReference>
<protein>
    <submittedName>
        <fullName evidence="2">Acetyltransferase</fullName>
    </submittedName>
</protein>